<reference evidence="2 3" key="1">
    <citation type="submission" date="2019-05" db="EMBL/GenBank/DDBJ databases">
        <title>Another draft genome of Portunus trituberculatus and its Hox gene families provides insights of decapod evolution.</title>
        <authorList>
            <person name="Jeong J.-H."/>
            <person name="Song I."/>
            <person name="Kim S."/>
            <person name="Choi T."/>
            <person name="Kim D."/>
            <person name="Ryu S."/>
            <person name="Kim W."/>
        </authorList>
    </citation>
    <scope>NUCLEOTIDE SEQUENCE [LARGE SCALE GENOMIC DNA]</scope>
    <source>
        <tissue evidence="2">Muscle</tissue>
    </source>
</reference>
<feature type="region of interest" description="Disordered" evidence="1">
    <location>
        <begin position="18"/>
        <end position="44"/>
    </location>
</feature>
<sequence>MRRTCEVARSTFVSLNTRKPSTPRHLPAFSSHHHCPNSRPSTGRSPSPLLFSFERVASQESSSLPLIFTRERVLNYLSHVSALRSVSCRVVWVFVRETAKYSVFDSLHSLTVLDIVLTAAPPTVSLLTTITFPATRLKDLPLCTYLSSLPPRPERQVALPITAPFCRSRRHLDVPLKPMLGNALLSHRDYFQRLQRRLTVCFSCS</sequence>
<comment type="caution">
    <text evidence="2">The sequence shown here is derived from an EMBL/GenBank/DDBJ whole genome shotgun (WGS) entry which is preliminary data.</text>
</comment>
<accession>A0A5B7G9W7</accession>
<protein>
    <submittedName>
        <fullName evidence="2">Uncharacterized protein</fullName>
    </submittedName>
</protein>
<evidence type="ECO:0000313" key="3">
    <source>
        <dbReference type="Proteomes" id="UP000324222"/>
    </source>
</evidence>
<dbReference type="AlphaFoldDB" id="A0A5B7G9W7"/>
<dbReference type="EMBL" id="VSRR010011983">
    <property type="protein sequence ID" value="MPC53928.1"/>
    <property type="molecule type" value="Genomic_DNA"/>
</dbReference>
<gene>
    <name evidence="2" type="ORF">E2C01_047831</name>
</gene>
<evidence type="ECO:0000313" key="2">
    <source>
        <dbReference type="EMBL" id="MPC53928.1"/>
    </source>
</evidence>
<dbReference type="Proteomes" id="UP000324222">
    <property type="component" value="Unassembled WGS sequence"/>
</dbReference>
<name>A0A5B7G9W7_PORTR</name>
<evidence type="ECO:0000256" key="1">
    <source>
        <dbReference type="SAM" id="MobiDB-lite"/>
    </source>
</evidence>
<proteinExistence type="predicted"/>
<organism evidence="2 3">
    <name type="scientific">Portunus trituberculatus</name>
    <name type="common">Swimming crab</name>
    <name type="synonym">Neptunus trituberculatus</name>
    <dbReference type="NCBI Taxonomy" id="210409"/>
    <lineage>
        <taxon>Eukaryota</taxon>
        <taxon>Metazoa</taxon>
        <taxon>Ecdysozoa</taxon>
        <taxon>Arthropoda</taxon>
        <taxon>Crustacea</taxon>
        <taxon>Multicrustacea</taxon>
        <taxon>Malacostraca</taxon>
        <taxon>Eumalacostraca</taxon>
        <taxon>Eucarida</taxon>
        <taxon>Decapoda</taxon>
        <taxon>Pleocyemata</taxon>
        <taxon>Brachyura</taxon>
        <taxon>Eubrachyura</taxon>
        <taxon>Portunoidea</taxon>
        <taxon>Portunidae</taxon>
        <taxon>Portuninae</taxon>
        <taxon>Portunus</taxon>
    </lineage>
</organism>
<keyword evidence="3" id="KW-1185">Reference proteome</keyword>